<evidence type="ECO:0000256" key="3">
    <source>
        <dbReference type="ARBA" id="ARBA00022906"/>
    </source>
</evidence>
<feature type="transmembrane region" description="Helical" evidence="7">
    <location>
        <begin position="82"/>
        <end position="100"/>
    </location>
</feature>
<dbReference type="RefSeq" id="WP_184685509.1">
    <property type="nucleotide sequence ID" value="NZ_JACHLL010000008.1"/>
</dbReference>
<feature type="domain" description="Cation efflux protein transmembrane" evidence="8">
    <location>
        <begin position="23"/>
        <end position="194"/>
    </location>
</feature>
<dbReference type="SUPFAM" id="SSF161111">
    <property type="entry name" value="Cation efflux protein transmembrane domain-like"/>
    <property type="match status" value="1"/>
</dbReference>
<evidence type="ECO:0000256" key="5">
    <source>
        <dbReference type="ARBA" id="ARBA00023136"/>
    </source>
</evidence>
<feature type="transmembrane region" description="Helical" evidence="7">
    <location>
        <begin position="21"/>
        <end position="40"/>
    </location>
</feature>
<dbReference type="Gene3D" id="1.20.1510.10">
    <property type="entry name" value="Cation efflux protein transmembrane domain"/>
    <property type="match status" value="1"/>
</dbReference>
<feature type="transmembrane region" description="Helical" evidence="7">
    <location>
        <begin position="106"/>
        <end position="128"/>
    </location>
</feature>
<evidence type="ECO:0000256" key="6">
    <source>
        <dbReference type="SAM" id="MobiDB-lite"/>
    </source>
</evidence>
<evidence type="ECO:0000256" key="2">
    <source>
        <dbReference type="ARBA" id="ARBA00022692"/>
    </source>
</evidence>
<comment type="subcellular location">
    <subcellularLocation>
        <location evidence="1">Membrane</location>
        <topology evidence="1">Multi-pass membrane protein</topology>
    </subcellularLocation>
</comment>
<dbReference type="PANTHER" id="PTHR11562:SF17">
    <property type="entry name" value="RE54080P-RELATED"/>
    <property type="match status" value="1"/>
</dbReference>
<reference evidence="9 10" key="1">
    <citation type="submission" date="2020-08" db="EMBL/GenBank/DDBJ databases">
        <title>Functional genomics of gut bacteria from endangered species of beetles.</title>
        <authorList>
            <person name="Carlos-Shanley C."/>
        </authorList>
    </citation>
    <scope>NUCLEOTIDE SEQUENCE [LARGE SCALE GENOMIC DNA]</scope>
    <source>
        <strain evidence="9 10">S00202</strain>
    </source>
</reference>
<keyword evidence="2 7" id="KW-0812">Transmembrane</keyword>
<dbReference type="GO" id="GO:0005886">
    <property type="term" value="C:plasma membrane"/>
    <property type="evidence" value="ECO:0007669"/>
    <property type="project" value="TreeGrafter"/>
</dbReference>
<gene>
    <name evidence="9" type="ORF">HNP49_003547</name>
</gene>
<keyword evidence="4 7" id="KW-1133">Transmembrane helix</keyword>
<dbReference type="InterPro" id="IPR058533">
    <property type="entry name" value="Cation_efflux_TM"/>
</dbReference>
<keyword evidence="3" id="KW-0813">Transport</keyword>
<sequence length="238" mass="25256">MSDCGCSMAASNAEQRATLRWLLAINAVMFIVELLLGWWAQSSGLLADSLDMLADASVYAISLYAVGRSLALQRGAARMSGVLQIGLALLVLGDVLRRFWFGSEPLSPLILAVATLALLANILCLRLIARHRDDGVHMRASYIFSKNDVLANLGVICAALLVWLFESRYPDLLIGMLIALLVLRGGLQILREAAVSGDDCDDGDDDDCTGNTCAAAVGGEREGCNAGCSKPDPDARGG</sequence>
<evidence type="ECO:0000256" key="7">
    <source>
        <dbReference type="SAM" id="Phobius"/>
    </source>
</evidence>
<keyword evidence="3" id="KW-0406">Ion transport</keyword>
<evidence type="ECO:0000313" key="9">
    <source>
        <dbReference type="EMBL" id="MBB6343345.1"/>
    </source>
</evidence>
<evidence type="ECO:0000313" key="10">
    <source>
        <dbReference type="Proteomes" id="UP000557193"/>
    </source>
</evidence>
<proteinExistence type="predicted"/>
<accession>A0A7X0BV01</accession>
<dbReference type="EMBL" id="JACHLL010000008">
    <property type="protein sequence ID" value="MBB6343345.1"/>
    <property type="molecule type" value="Genomic_DNA"/>
</dbReference>
<dbReference type="Proteomes" id="UP000557193">
    <property type="component" value="Unassembled WGS sequence"/>
</dbReference>
<dbReference type="InterPro" id="IPR027469">
    <property type="entry name" value="Cation_efflux_TMD_sf"/>
</dbReference>
<dbReference type="PANTHER" id="PTHR11562">
    <property type="entry name" value="CATION EFFLUX PROTEIN/ ZINC TRANSPORTER"/>
    <property type="match status" value="1"/>
</dbReference>
<organism evidence="9 10">
    <name type="scientific">Pseudomonas fluvialis</name>
    <dbReference type="NCBI Taxonomy" id="1793966"/>
    <lineage>
        <taxon>Bacteria</taxon>
        <taxon>Pseudomonadati</taxon>
        <taxon>Pseudomonadota</taxon>
        <taxon>Gammaproteobacteria</taxon>
        <taxon>Pseudomonadales</taxon>
        <taxon>Pseudomonadaceae</taxon>
        <taxon>Pseudomonas</taxon>
    </lineage>
</organism>
<evidence type="ECO:0000256" key="1">
    <source>
        <dbReference type="ARBA" id="ARBA00004141"/>
    </source>
</evidence>
<keyword evidence="10" id="KW-1185">Reference proteome</keyword>
<protein>
    <submittedName>
        <fullName evidence="9">Co/Zn/Cd efflux system component</fullName>
    </submittedName>
</protein>
<dbReference type="GO" id="GO:0005385">
    <property type="term" value="F:zinc ion transmembrane transporter activity"/>
    <property type="evidence" value="ECO:0007669"/>
    <property type="project" value="TreeGrafter"/>
</dbReference>
<feature type="region of interest" description="Disordered" evidence="6">
    <location>
        <begin position="219"/>
        <end position="238"/>
    </location>
</feature>
<feature type="transmembrane region" description="Helical" evidence="7">
    <location>
        <begin position="149"/>
        <end position="166"/>
    </location>
</feature>
<dbReference type="Pfam" id="PF01545">
    <property type="entry name" value="Cation_efflux"/>
    <property type="match status" value="1"/>
</dbReference>
<dbReference type="AlphaFoldDB" id="A0A7X0BV01"/>
<keyword evidence="5 7" id="KW-0472">Membrane</keyword>
<keyword evidence="3" id="KW-0862">Zinc</keyword>
<keyword evidence="3" id="KW-0864">Zinc transport</keyword>
<evidence type="ECO:0000259" key="8">
    <source>
        <dbReference type="Pfam" id="PF01545"/>
    </source>
</evidence>
<feature type="transmembrane region" description="Helical" evidence="7">
    <location>
        <begin position="52"/>
        <end position="70"/>
    </location>
</feature>
<evidence type="ECO:0000256" key="4">
    <source>
        <dbReference type="ARBA" id="ARBA00022989"/>
    </source>
</evidence>
<dbReference type="InterPro" id="IPR050681">
    <property type="entry name" value="CDF/SLC30A"/>
</dbReference>
<comment type="caution">
    <text evidence="9">The sequence shown here is derived from an EMBL/GenBank/DDBJ whole genome shotgun (WGS) entry which is preliminary data.</text>
</comment>
<name>A0A7X0BV01_9PSED</name>